<feature type="chain" id="PRO_5014155574" description="Reverse transcriptase Ty1/copia-type domain-containing protein" evidence="1">
    <location>
        <begin position="26"/>
        <end position="144"/>
    </location>
</feature>
<name>A0A2I0HYC0_PUNGR</name>
<evidence type="ECO:0000313" key="4">
    <source>
        <dbReference type="Proteomes" id="UP000233551"/>
    </source>
</evidence>
<organism evidence="3 4">
    <name type="scientific">Punica granatum</name>
    <name type="common">Pomegranate</name>
    <dbReference type="NCBI Taxonomy" id="22663"/>
    <lineage>
        <taxon>Eukaryota</taxon>
        <taxon>Viridiplantae</taxon>
        <taxon>Streptophyta</taxon>
        <taxon>Embryophyta</taxon>
        <taxon>Tracheophyta</taxon>
        <taxon>Spermatophyta</taxon>
        <taxon>Magnoliopsida</taxon>
        <taxon>eudicotyledons</taxon>
        <taxon>Gunneridae</taxon>
        <taxon>Pentapetalae</taxon>
        <taxon>rosids</taxon>
        <taxon>malvids</taxon>
        <taxon>Myrtales</taxon>
        <taxon>Lythraceae</taxon>
        <taxon>Punica</taxon>
    </lineage>
</organism>
<dbReference type="EMBL" id="PGOL01004722">
    <property type="protein sequence ID" value="PKI36695.1"/>
    <property type="molecule type" value="Genomic_DNA"/>
</dbReference>
<feature type="signal peptide" evidence="1">
    <location>
        <begin position="1"/>
        <end position="25"/>
    </location>
</feature>
<dbReference type="InterPro" id="IPR013103">
    <property type="entry name" value="RVT_2"/>
</dbReference>
<evidence type="ECO:0000256" key="1">
    <source>
        <dbReference type="SAM" id="SignalP"/>
    </source>
</evidence>
<dbReference type="STRING" id="22663.A0A2I0HYC0"/>
<feature type="domain" description="Reverse transcriptase Ty1/copia-type" evidence="2">
    <location>
        <begin position="32"/>
        <end position="109"/>
    </location>
</feature>
<protein>
    <recommendedName>
        <fullName evidence="2">Reverse transcriptase Ty1/copia-type domain-containing protein</fullName>
    </recommendedName>
</protein>
<dbReference type="Pfam" id="PF07727">
    <property type="entry name" value="RVT_2"/>
    <property type="match status" value="1"/>
</dbReference>
<dbReference type="AlphaFoldDB" id="A0A2I0HYC0"/>
<sequence length="144" mass="16283">MRCLLCMPIALGTLYLCPLERLLWGADGRIDRLKARLVAKGYTQIPGLDYGDTFSPVAKVASVRLLLSLVAINHWSLHQLDIKNAFLHGDLEEEVYMEQPPGFVAQGEYFGKIFLLKLLGVIEYIIFVTSWAYTIYMLQLEGVC</sequence>
<comment type="caution">
    <text evidence="3">The sequence shown here is derived from an EMBL/GenBank/DDBJ whole genome shotgun (WGS) entry which is preliminary data.</text>
</comment>
<proteinExistence type="predicted"/>
<accession>A0A2I0HYC0</accession>
<reference evidence="3 4" key="1">
    <citation type="submission" date="2017-11" db="EMBL/GenBank/DDBJ databases">
        <title>De-novo sequencing of pomegranate (Punica granatum L.) genome.</title>
        <authorList>
            <person name="Akparov Z."/>
            <person name="Amiraslanov A."/>
            <person name="Hajiyeva S."/>
            <person name="Abbasov M."/>
            <person name="Kaur K."/>
            <person name="Hamwieh A."/>
            <person name="Solovyev V."/>
            <person name="Salamov A."/>
            <person name="Braich B."/>
            <person name="Kosarev P."/>
            <person name="Mahmoud A."/>
            <person name="Hajiyev E."/>
            <person name="Babayeva S."/>
            <person name="Izzatullayeva V."/>
            <person name="Mammadov A."/>
            <person name="Mammadov A."/>
            <person name="Sharifova S."/>
            <person name="Ojaghi J."/>
            <person name="Eynullazada K."/>
            <person name="Bayramov B."/>
            <person name="Abdulazimova A."/>
            <person name="Shahmuradov I."/>
        </authorList>
    </citation>
    <scope>NUCLEOTIDE SEQUENCE [LARGE SCALE GENOMIC DNA]</scope>
    <source>
        <strain evidence="4">cv. AG2017</strain>
        <tissue evidence="3">Leaf</tissue>
    </source>
</reference>
<dbReference type="Proteomes" id="UP000233551">
    <property type="component" value="Unassembled WGS sequence"/>
</dbReference>
<evidence type="ECO:0000259" key="2">
    <source>
        <dbReference type="Pfam" id="PF07727"/>
    </source>
</evidence>
<evidence type="ECO:0000313" key="3">
    <source>
        <dbReference type="EMBL" id="PKI36695.1"/>
    </source>
</evidence>
<gene>
    <name evidence="3" type="ORF">CRG98_042925</name>
</gene>
<keyword evidence="1" id="KW-0732">Signal</keyword>
<keyword evidence="4" id="KW-1185">Reference proteome</keyword>